<dbReference type="RefSeq" id="WP_229981484.1">
    <property type="nucleotide sequence ID" value="NZ_JAJJPB010000011.1"/>
</dbReference>
<dbReference type="InterPro" id="IPR011639">
    <property type="entry name" value="MethylTrfase_TaqI-like_dom"/>
</dbReference>
<comment type="caution">
    <text evidence="7">The sequence shown here is derived from an EMBL/GenBank/DDBJ whole genome shotgun (WGS) entry which is preliminary data.</text>
</comment>
<name>A0ABS8N5T0_9CLOT</name>
<organism evidence="7 8">
    <name type="scientific">Clostridium aromativorans</name>
    <dbReference type="NCBI Taxonomy" id="2836848"/>
    <lineage>
        <taxon>Bacteria</taxon>
        <taxon>Bacillati</taxon>
        <taxon>Bacillota</taxon>
        <taxon>Clostridia</taxon>
        <taxon>Eubacteriales</taxon>
        <taxon>Clostridiaceae</taxon>
        <taxon>Clostridium</taxon>
    </lineage>
</organism>
<evidence type="ECO:0000259" key="6">
    <source>
        <dbReference type="Pfam" id="PF07669"/>
    </source>
</evidence>
<dbReference type="GO" id="GO:0009007">
    <property type="term" value="F:site-specific DNA-methyltransferase (adenine-specific) activity"/>
    <property type="evidence" value="ECO:0007669"/>
    <property type="project" value="UniProtKB-EC"/>
</dbReference>
<dbReference type="PANTHER" id="PTHR33841:SF1">
    <property type="entry name" value="DNA METHYLTRANSFERASE A"/>
    <property type="match status" value="1"/>
</dbReference>
<dbReference type="PRINTS" id="PR00507">
    <property type="entry name" value="N12N6MTFRASE"/>
</dbReference>
<comment type="catalytic activity">
    <reaction evidence="5">
        <text>a 2'-deoxyadenosine in DNA + S-adenosyl-L-methionine = an N(6)-methyl-2'-deoxyadenosine in DNA + S-adenosyl-L-homocysteine + H(+)</text>
        <dbReference type="Rhea" id="RHEA:15197"/>
        <dbReference type="Rhea" id="RHEA-COMP:12418"/>
        <dbReference type="Rhea" id="RHEA-COMP:12419"/>
        <dbReference type="ChEBI" id="CHEBI:15378"/>
        <dbReference type="ChEBI" id="CHEBI:57856"/>
        <dbReference type="ChEBI" id="CHEBI:59789"/>
        <dbReference type="ChEBI" id="CHEBI:90615"/>
        <dbReference type="ChEBI" id="CHEBI:90616"/>
        <dbReference type="EC" id="2.1.1.72"/>
    </reaction>
</comment>
<gene>
    <name evidence="7" type="primary">pglX</name>
    <name evidence="7" type="ORF">LN736_09895</name>
</gene>
<dbReference type="Proteomes" id="UP001165422">
    <property type="component" value="Unassembled WGS sequence"/>
</dbReference>
<dbReference type="EC" id="2.1.1.72" evidence="1"/>
<evidence type="ECO:0000256" key="2">
    <source>
        <dbReference type="ARBA" id="ARBA00022603"/>
    </source>
</evidence>
<keyword evidence="4" id="KW-0949">S-adenosyl-L-methionine</keyword>
<feature type="domain" description="Type II methyltransferase M.TaqI-like" evidence="6">
    <location>
        <begin position="345"/>
        <end position="580"/>
    </location>
</feature>
<dbReference type="InterPro" id="IPR050953">
    <property type="entry name" value="N4_N6_ade-DNA_methylase"/>
</dbReference>
<evidence type="ECO:0000256" key="5">
    <source>
        <dbReference type="ARBA" id="ARBA00047942"/>
    </source>
</evidence>
<keyword evidence="2 7" id="KW-0489">Methyltransferase</keyword>
<dbReference type="Pfam" id="PF07669">
    <property type="entry name" value="Eco57I"/>
    <property type="match status" value="1"/>
</dbReference>
<dbReference type="InterPro" id="IPR047939">
    <property type="entry name" value="BREX_1_PglX"/>
</dbReference>
<evidence type="ECO:0000256" key="3">
    <source>
        <dbReference type="ARBA" id="ARBA00022679"/>
    </source>
</evidence>
<dbReference type="InterPro" id="IPR002052">
    <property type="entry name" value="DNA_methylase_N6_adenine_CS"/>
</dbReference>
<keyword evidence="3 7" id="KW-0808">Transferase</keyword>
<dbReference type="SUPFAM" id="SSF53335">
    <property type="entry name" value="S-adenosyl-L-methionine-dependent methyltransferases"/>
    <property type="match status" value="1"/>
</dbReference>
<dbReference type="PANTHER" id="PTHR33841">
    <property type="entry name" value="DNA METHYLTRANSFERASE YEEA-RELATED"/>
    <property type="match status" value="1"/>
</dbReference>
<dbReference type="EMBL" id="JAJJPB010000011">
    <property type="protein sequence ID" value="MCC9295166.1"/>
    <property type="molecule type" value="Genomic_DNA"/>
</dbReference>
<sequence length="1192" mass="140377">MNKSALKNLACEGRTELIEKVHIRALQCGIHGDDAERFNPEAMNGITLSNEEELQREKIIEKIEILNNRGENGYKKVIERIAYIWFNRFVALRFMEVNDYLPTGVRALSSSLPGSVEPDLMKYAFKVKLPVDTEKIYKMKLNGDMEGLFKYMIIIQCNSLSNSLPFVFERLESSCELLFPEGILINGDFIRKLTDTSLIPEKDWKDVTVIGWLYEYYISEEKNKLMKAKKKYTKGEIPYVTQLFTPDWIVKYMVENSLGRYWVEAHPEHGDLKRNWEFYIEDLRPGAYEKLRPHIDRKLSIENVKCFDPACGSGHILIYMFDVLYQIYERCGYDRGKIPELIIENNLYGMDIDDKAYRLACFAVVMQGMKYNKKLLKNIERKSRDGQFKSIDLNIVSIQESNDLNEDDIVYIAGSKFGENYVKTKAFIETFKDAKIYGSLIQLRGFKKDFFINRLKYMINNSDYNLIQHKRREKIIKLLSEFVKQAEIMSETYDILVTNPPYMGNRYFNPLLGKYIAKNYPAAKTDMFSAFMLYSFSKVKCNGHLSFMVPFVWMFIQSYEELRKIVIHTRNISSLIQLEYSGFEEATVPICTFTLRNYSVDIPGNYIRLSDFKGAKRQPEKTREAIANSCVDYRFTVEQKKMKKIPGNRFGYWLTDREIEILNRSKVVADVAYPCTGMQTGSNDKYIRQWFEVDYNHINFSGVNRNDKYWIPYQMGGEAKKWYGNISEIIYWKDNGQKVREEKGSIIRNEKFFFHKGISWKRITSGKNTIRILNEGFIFDQSADSIFVKNELDYDYMLSFFNTKIMANIFEFIAPTLNLTAGTVKQIPIYMEHNPSIRKKIDLLCRECISISKNNWDSFETSWNFKKHPLLIYKGNSNTIEKAYYNWENFSEKQFYRMKCIEEELNKIFIKIYGFENEMTAEIGEKDITIERANRERGIKSFISYAVGCMFGRYSLDMEGIVYAGGSFNSRFTINNSQSGDRIWRIRKVDKDDEGHVISGLWTDASFAPEEDNVIPVLYEDYFRNDIVSRFVEFVGIAFGKKNLSQNIAFIAQTLKKKRNESDRETLRRYFMNDFFKDHLQRYKKKPIYWLLTSGEYKVFNCLIYVHRFDKNILSKIRTDYIRKLQSKLYEKKNALCLEKGNTAQKLSILHNQLDELREYDKKLHHMENMQVEIHLDSGIRANYEKFKLILK</sequence>
<reference evidence="7" key="1">
    <citation type="submission" date="2021-11" db="EMBL/GenBank/DDBJ databases">
        <authorList>
            <person name="Qingchun L."/>
            <person name="Dong Z."/>
            <person name="Zongwei Q."/>
            <person name="Jia Z."/>
            <person name="Duotao L."/>
        </authorList>
    </citation>
    <scope>NUCLEOTIDE SEQUENCE</scope>
    <source>
        <strain evidence="7">WLY-B-L2</strain>
    </source>
</reference>
<dbReference type="InterPro" id="IPR029063">
    <property type="entry name" value="SAM-dependent_MTases_sf"/>
</dbReference>
<dbReference type="NCBIfam" id="NF033452">
    <property type="entry name" value="BREX_1_MTaseX"/>
    <property type="match status" value="1"/>
</dbReference>
<accession>A0ABS8N5T0</accession>
<evidence type="ECO:0000256" key="4">
    <source>
        <dbReference type="ARBA" id="ARBA00022691"/>
    </source>
</evidence>
<evidence type="ECO:0000313" key="8">
    <source>
        <dbReference type="Proteomes" id="UP001165422"/>
    </source>
</evidence>
<evidence type="ECO:0000313" key="7">
    <source>
        <dbReference type="EMBL" id="MCC9295166.1"/>
    </source>
</evidence>
<protein>
    <recommendedName>
        <fullName evidence="1">site-specific DNA-methyltransferase (adenine-specific)</fullName>
        <ecNumber evidence="1">2.1.1.72</ecNumber>
    </recommendedName>
</protein>
<proteinExistence type="predicted"/>
<dbReference type="PROSITE" id="PS00092">
    <property type="entry name" value="N6_MTASE"/>
    <property type="match status" value="1"/>
</dbReference>
<dbReference type="GO" id="GO:0032259">
    <property type="term" value="P:methylation"/>
    <property type="evidence" value="ECO:0007669"/>
    <property type="project" value="UniProtKB-KW"/>
</dbReference>
<evidence type="ECO:0000256" key="1">
    <source>
        <dbReference type="ARBA" id="ARBA00011900"/>
    </source>
</evidence>
<keyword evidence="8" id="KW-1185">Reference proteome</keyword>
<dbReference type="Gene3D" id="3.40.50.150">
    <property type="entry name" value="Vaccinia Virus protein VP39"/>
    <property type="match status" value="1"/>
</dbReference>